<sequence length="613" mass="68226">MATSMLDQFLSGISQVVAHRQGDDLRELLQVLPERMRDGYRAMAIELRANYPSGPGDEALLKRCEALVPKTTEGTTWPAFPIFIRSYLAYLRDGNISNQLEAYKALNGVLYQCMQALGDSQMGAIVLRTVIYLSQVVAGLAMALENDPELLRKLRADEPQDAFERSNLVEDAANVVREGFIKCLTDRVGTTGTKGRPEGKRAGVYLMVNQCLKLLHRCGSLRGADTIFKSISAQSAPLSFYPAAQRVTYLYYLGLYLFSNNQFFLAHKALWESYMQCHVNCYQQKRHILIHLISCNIVMGRFPSLTLLQKPEARDLSQIFIPLCKLICSGDYLSFRDHFRQGSPTAEWYIKNGLLYQIRNRCELLVWRSLIRKVFIYGGFHGDPTAQRSPPPMLHLSKLETAVRFIQARHSGHIGAATLSSIETNGFSDVFTLHTSRDSDYDVITDFPSTLSASRDATDDADYLYPPGYYDQNGVFVENSDGQRVPGHEDEEYAGNIGDLVPYSNDHSEIEHTSRLLRDLESIVASLINQNLLGGYLTHNPARFVIPGAKHVGAMAKGFPNVWQTISSQQERHGNVVPAWVIAPQSAFDQPALTSAAGGSRVVNLTGAKAVGS</sequence>
<reference evidence="1" key="1">
    <citation type="submission" date="2021-12" db="EMBL/GenBank/DDBJ databases">
        <title>Convergent genome expansion in fungi linked to evolution of root-endophyte symbiosis.</title>
        <authorList>
            <consortium name="DOE Joint Genome Institute"/>
            <person name="Ke Y.-H."/>
            <person name="Bonito G."/>
            <person name="Liao H.-L."/>
            <person name="Looney B."/>
            <person name="Rojas-Flechas A."/>
            <person name="Nash J."/>
            <person name="Hameed K."/>
            <person name="Schadt C."/>
            <person name="Martin F."/>
            <person name="Crous P.W."/>
            <person name="Miettinen O."/>
            <person name="Magnuson J.K."/>
            <person name="Labbe J."/>
            <person name="Jacobson D."/>
            <person name="Doktycz M.J."/>
            <person name="Veneault-Fourrey C."/>
            <person name="Kuo A."/>
            <person name="Mondo S."/>
            <person name="Calhoun S."/>
            <person name="Riley R."/>
            <person name="Ohm R."/>
            <person name="LaButti K."/>
            <person name="Andreopoulos B."/>
            <person name="Pangilinan J."/>
            <person name="Nolan M."/>
            <person name="Tritt A."/>
            <person name="Clum A."/>
            <person name="Lipzen A."/>
            <person name="Daum C."/>
            <person name="Barry K."/>
            <person name="Grigoriev I.V."/>
            <person name="Vilgalys R."/>
        </authorList>
    </citation>
    <scope>NUCLEOTIDE SEQUENCE</scope>
    <source>
        <strain evidence="1">PMI_201</strain>
    </source>
</reference>
<dbReference type="PANTHER" id="PTHR12732">
    <property type="entry name" value="UNCHARACTERIZED PROTEASOME COMPONENT REGION PCI-CONTAINING"/>
    <property type="match status" value="1"/>
</dbReference>
<organism evidence="1 2">
    <name type="scientific">Talaromyces proteolyticus</name>
    <dbReference type="NCBI Taxonomy" id="1131652"/>
    <lineage>
        <taxon>Eukaryota</taxon>
        <taxon>Fungi</taxon>
        <taxon>Dikarya</taxon>
        <taxon>Ascomycota</taxon>
        <taxon>Pezizomycotina</taxon>
        <taxon>Eurotiomycetes</taxon>
        <taxon>Eurotiomycetidae</taxon>
        <taxon>Eurotiales</taxon>
        <taxon>Trichocomaceae</taxon>
        <taxon>Talaromyces</taxon>
        <taxon>Talaromyces sect. Bacilispori</taxon>
    </lineage>
</organism>
<protein>
    <recommendedName>
        <fullName evidence="3">PCI domain-containing protein</fullName>
    </recommendedName>
</protein>
<dbReference type="Proteomes" id="UP001201262">
    <property type="component" value="Unassembled WGS sequence"/>
</dbReference>
<dbReference type="PANTHER" id="PTHR12732:SF8">
    <property type="entry name" value="NUCLEAR MRNA EXPORT PROTEIN THP1"/>
    <property type="match status" value="1"/>
</dbReference>
<comment type="caution">
    <text evidence="1">The sequence shown here is derived from an EMBL/GenBank/DDBJ whole genome shotgun (WGS) entry which is preliminary data.</text>
</comment>
<evidence type="ECO:0000313" key="2">
    <source>
        <dbReference type="Proteomes" id="UP001201262"/>
    </source>
</evidence>
<accession>A0AAD4L226</accession>
<proteinExistence type="predicted"/>
<dbReference type="AlphaFoldDB" id="A0AAD4L226"/>
<dbReference type="SMART" id="SM00753">
    <property type="entry name" value="PAM"/>
    <property type="match status" value="1"/>
</dbReference>
<dbReference type="InterPro" id="IPR045114">
    <property type="entry name" value="Csn12-like"/>
</dbReference>
<dbReference type="EMBL" id="JAJTJA010000002">
    <property type="protein sequence ID" value="KAH8703074.1"/>
    <property type="molecule type" value="Genomic_DNA"/>
</dbReference>
<name>A0AAD4L226_9EURO</name>
<dbReference type="GO" id="GO:0003690">
    <property type="term" value="F:double-stranded DNA binding"/>
    <property type="evidence" value="ECO:0007669"/>
    <property type="project" value="InterPro"/>
</dbReference>
<dbReference type="RefSeq" id="XP_046076092.1">
    <property type="nucleotide sequence ID" value="XM_046212882.1"/>
</dbReference>
<evidence type="ECO:0008006" key="3">
    <source>
        <dbReference type="Google" id="ProtNLM"/>
    </source>
</evidence>
<dbReference type="GeneID" id="70243169"/>
<keyword evidence="2" id="KW-1185">Reference proteome</keyword>
<evidence type="ECO:0000313" key="1">
    <source>
        <dbReference type="EMBL" id="KAH8703074.1"/>
    </source>
</evidence>
<dbReference type="GO" id="GO:0003723">
    <property type="term" value="F:RNA binding"/>
    <property type="evidence" value="ECO:0007669"/>
    <property type="project" value="InterPro"/>
</dbReference>
<gene>
    <name evidence="1" type="ORF">BGW36DRAFT_333671</name>
</gene>